<keyword evidence="2" id="KW-1133">Transmembrane helix</keyword>
<accession>A0ABV8Q2A6</accession>
<keyword evidence="2" id="KW-0812">Transmembrane</keyword>
<dbReference type="EMBL" id="JBHSCN010000002">
    <property type="protein sequence ID" value="MFC4241843.1"/>
    <property type="molecule type" value="Genomic_DNA"/>
</dbReference>
<evidence type="ECO:0000313" key="4">
    <source>
        <dbReference type="Proteomes" id="UP001595900"/>
    </source>
</evidence>
<evidence type="ECO:0000256" key="1">
    <source>
        <dbReference type="SAM" id="MobiDB-lite"/>
    </source>
</evidence>
<feature type="transmembrane region" description="Helical" evidence="2">
    <location>
        <begin position="47"/>
        <end position="66"/>
    </location>
</feature>
<keyword evidence="4" id="KW-1185">Reference proteome</keyword>
<evidence type="ECO:0000313" key="3">
    <source>
        <dbReference type="EMBL" id="MFC4241843.1"/>
    </source>
</evidence>
<name>A0ABV8Q2A6_9MICO</name>
<feature type="region of interest" description="Disordered" evidence="1">
    <location>
        <begin position="145"/>
        <end position="180"/>
    </location>
</feature>
<feature type="compositionally biased region" description="Low complexity" evidence="1">
    <location>
        <begin position="149"/>
        <end position="180"/>
    </location>
</feature>
<protein>
    <submittedName>
        <fullName evidence="3">Uncharacterized protein</fullName>
    </submittedName>
</protein>
<sequence length="220" mass="22467">MDDLDTLLRDGLRATPLAADELELLRQISEHARTAALRSRRRRRARWLTGASLAVLLCGGTGAAVASPGGQGMLRGAGILPPVFPSLTAASAEPTNAITCAPQLDVAPGVSPSSAATQRALADGQSWLNAHDVLATVIPAHSPMPAVPAPQSSARAAAQSQELSGAAQAQAAAGVSSASSSRAAAEYAEQELADFLRGKHDNPALVTIEDGAINCEPGRK</sequence>
<dbReference type="Proteomes" id="UP001595900">
    <property type="component" value="Unassembled WGS sequence"/>
</dbReference>
<comment type="caution">
    <text evidence="3">The sequence shown here is derived from an EMBL/GenBank/DDBJ whole genome shotgun (WGS) entry which is preliminary data.</text>
</comment>
<organism evidence="3 4">
    <name type="scientific">Gryllotalpicola reticulitermitis</name>
    <dbReference type="NCBI Taxonomy" id="1184153"/>
    <lineage>
        <taxon>Bacteria</taxon>
        <taxon>Bacillati</taxon>
        <taxon>Actinomycetota</taxon>
        <taxon>Actinomycetes</taxon>
        <taxon>Micrococcales</taxon>
        <taxon>Microbacteriaceae</taxon>
        <taxon>Gryllotalpicola</taxon>
    </lineage>
</organism>
<reference evidence="4" key="1">
    <citation type="journal article" date="2019" name="Int. J. Syst. Evol. Microbiol.">
        <title>The Global Catalogue of Microorganisms (GCM) 10K type strain sequencing project: providing services to taxonomists for standard genome sequencing and annotation.</title>
        <authorList>
            <consortium name="The Broad Institute Genomics Platform"/>
            <consortium name="The Broad Institute Genome Sequencing Center for Infectious Disease"/>
            <person name="Wu L."/>
            <person name="Ma J."/>
        </authorList>
    </citation>
    <scope>NUCLEOTIDE SEQUENCE [LARGE SCALE GENOMIC DNA]</scope>
    <source>
        <strain evidence="4">CGMCC 1.10363</strain>
    </source>
</reference>
<keyword evidence="2" id="KW-0472">Membrane</keyword>
<dbReference type="RefSeq" id="WP_390226596.1">
    <property type="nucleotide sequence ID" value="NZ_JBHSCN010000002.1"/>
</dbReference>
<proteinExistence type="predicted"/>
<gene>
    <name evidence="3" type="ORF">ACFOYW_00540</name>
</gene>
<evidence type="ECO:0000256" key="2">
    <source>
        <dbReference type="SAM" id="Phobius"/>
    </source>
</evidence>